<proteinExistence type="predicted"/>
<evidence type="ECO:0000313" key="3">
    <source>
        <dbReference type="EMBL" id="MCF2501673.1"/>
    </source>
</evidence>
<dbReference type="RefSeq" id="WP_235179772.1">
    <property type="nucleotide sequence ID" value="NZ_JAKFFV010000025.1"/>
</dbReference>
<dbReference type="PANTHER" id="PTHR34988:SF1">
    <property type="entry name" value="DNA-BINDING PROTEIN"/>
    <property type="match status" value="1"/>
</dbReference>
<keyword evidence="3" id="KW-0238">DNA-binding</keyword>
<dbReference type="Gene3D" id="3.30.1330.80">
    <property type="entry name" value="Hypothetical protein, similar to alpha- acetolactate decarboxylase, domain 2"/>
    <property type="match status" value="1"/>
</dbReference>
<comment type="caution">
    <text evidence="3">The sequence shown here is derived from an EMBL/GenBank/DDBJ whole genome shotgun (WGS) entry which is preliminary data.</text>
</comment>
<dbReference type="GO" id="GO:0003677">
    <property type="term" value="F:DNA binding"/>
    <property type="evidence" value="ECO:0007669"/>
    <property type="project" value="UniProtKB-KW"/>
</dbReference>
<protein>
    <submittedName>
        <fullName evidence="3">DNA-binding protein</fullName>
    </submittedName>
</protein>
<feature type="signal peptide" evidence="1">
    <location>
        <begin position="1"/>
        <end position="22"/>
    </location>
</feature>
<dbReference type="CDD" id="cd11378">
    <property type="entry name" value="DUF296"/>
    <property type="match status" value="1"/>
</dbReference>
<dbReference type="AlphaFoldDB" id="A0A9X1QGS9"/>
<keyword evidence="1" id="KW-0732">Signal</keyword>
<evidence type="ECO:0000259" key="2">
    <source>
        <dbReference type="PROSITE" id="PS51742"/>
    </source>
</evidence>
<dbReference type="Pfam" id="PF03479">
    <property type="entry name" value="PCC"/>
    <property type="match status" value="1"/>
</dbReference>
<dbReference type="Proteomes" id="UP001139411">
    <property type="component" value="Unassembled WGS sequence"/>
</dbReference>
<dbReference type="EMBL" id="JAKFFV010000025">
    <property type="protein sequence ID" value="MCF2501673.1"/>
    <property type="molecule type" value="Genomic_DNA"/>
</dbReference>
<reference evidence="3" key="1">
    <citation type="submission" date="2022-01" db="EMBL/GenBank/DDBJ databases">
        <title>Novel species in genus Dyadobacter.</title>
        <authorList>
            <person name="Ma C."/>
        </authorList>
    </citation>
    <scope>NUCLEOTIDE SEQUENCE</scope>
    <source>
        <strain evidence="3">CY357</strain>
    </source>
</reference>
<organism evidence="3 4">
    <name type="scientific">Dyadobacter chenhuakuii</name>
    <dbReference type="NCBI Taxonomy" id="2909339"/>
    <lineage>
        <taxon>Bacteria</taxon>
        <taxon>Pseudomonadati</taxon>
        <taxon>Bacteroidota</taxon>
        <taxon>Cytophagia</taxon>
        <taxon>Cytophagales</taxon>
        <taxon>Spirosomataceae</taxon>
        <taxon>Dyadobacter</taxon>
    </lineage>
</organism>
<name>A0A9X1QGS9_9BACT</name>
<sequence length="166" mass="18375">MQIITFLSLLLFFSVLKTNSNAQEIPKYVKVPAGFLMVLRQGDDVFAELEKLAEKEKVPSANLSGMGFVNVKFGFFNFDTKEYDPKEFKDVELASMSGSLAWKEGKPSLHCHGTVTGKDFTAHGGHMLGATVSTGSVEIIITVNDKRLERVTEQPLGANVLRLEYE</sequence>
<dbReference type="SUPFAM" id="SSF117856">
    <property type="entry name" value="AF0104/ALDC/Ptd012-like"/>
    <property type="match status" value="1"/>
</dbReference>
<feature type="domain" description="PPC" evidence="2">
    <location>
        <begin position="29"/>
        <end position="164"/>
    </location>
</feature>
<evidence type="ECO:0000256" key="1">
    <source>
        <dbReference type="SAM" id="SignalP"/>
    </source>
</evidence>
<feature type="chain" id="PRO_5040723812" evidence="1">
    <location>
        <begin position="23"/>
        <end position="166"/>
    </location>
</feature>
<dbReference type="PROSITE" id="PS51742">
    <property type="entry name" value="PPC"/>
    <property type="match status" value="1"/>
</dbReference>
<accession>A0A9X1QGS9</accession>
<dbReference type="PANTHER" id="PTHR34988">
    <property type="entry name" value="PROTEIN, PUTATIVE-RELATED"/>
    <property type="match status" value="1"/>
</dbReference>
<evidence type="ECO:0000313" key="4">
    <source>
        <dbReference type="Proteomes" id="UP001139411"/>
    </source>
</evidence>
<dbReference type="InterPro" id="IPR005175">
    <property type="entry name" value="PPC_dom"/>
</dbReference>
<gene>
    <name evidence="3" type="ORF">L0661_25370</name>
</gene>